<dbReference type="EMBL" id="DS989822">
    <property type="protein sequence ID" value="EFQ98599.1"/>
    <property type="molecule type" value="Genomic_DNA"/>
</dbReference>
<feature type="signal peptide" evidence="1">
    <location>
        <begin position="1"/>
        <end position="19"/>
    </location>
</feature>
<dbReference type="HOGENOM" id="CLU_2426587_0_0_1"/>
<gene>
    <name evidence="2" type="ORF">MGYG_01623</name>
</gene>
<evidence type="ECO:0000313" key="2">
    <source>
        <dbReference type="EMBL" id="EFQ98599.1"/>
    </source>
</evidence>
<protein>
    <submittedName>
        <fullName evidence="2">Uncharacterized protein</fullName>
    </submittedName>
</protein>
<keyword evidence="3" id="KW-1185">Reference proteome</keyword>
<organism evidence="3">
    <name type="scientific">Arthroderma gypseum (strain ATCC MYA-4604 / CBS 118893)</name>
    <name type="common">Microsporum gypseum</name>
    <dbReference type="NCBI Taxonomy" id="535722"/>
    <lineage>
        <taxon>Eukaryota</taxon>
        <taxon>Fungi</taxon>
        <taxon>Dikarya</taxon>
        <taxon>Ascomycota</taxon>
        <taxon>Pezizomycotina</taxon>
        <taxon>Eurotiomycetes</taxon>
        <taxon>Eurotiomycetidae</taxon>
        <taxon>Onygenales</taxon>
        <taxon>Arthrodermataceae</taxon>
        <taxon>Nannizzia</taxon>
    </lineage>
</organism>
<dbReference type="Proteomes" id="UP000002669">
    <property type="component" value="Unassembled WGS sequence"/>
</dbReference>
<feature type="chain" id="PRO_5003198256" evidence="1">
    <location>
        <begin position="20"/>
        <end position="91"/>
    </location>
</feature>
<proteinExistence type="predicted"/>
<dbReference type="InParanoid" id="E5R235"/>
<keyword evidence="1" id="KW-0732">Signal</keyword>
<evidence type="ECO:0000256" key="1">
    <source>
        <dbReference type="SAM" id="SignalP"/>
    </source>
</evidence>
<sequence length="91" mass="9603">MRFTPFFAITLAAVANGVAVQQGANAGSGDGLTAIKACNVGHNYCGWYLADSLHWQGVPNRNGLYYCSSKYAADYVTYCSKGCKGPTAHCG</sequence>
<dbReference type="AlphaFoldDB" id="E5R235"/>
<dbReference type="RefSeq" id="XP_003177551.1">
    <property type="nucleotide sequence ID" value="XM_003177503.1"/>
</dbReference>
<reference evidence="3" key="1">
    <citation type="journal article" date="2012" name="MBio">
        <title>Comparative genome analysis of Trichophyton rubrum and related dermatophytes reveals candidate genes involved in infection.</title>
        <authorList>
            <person name="Martinez D.A."/>
            <person name="Oliver B.G."/>
            <person name="Graeser Y."/>
            <person name="Goldberg J.M."/>
            <person name="Li W."/>
            <person name="Martinez-Rossi N.M."/>
            <person name="Monod M."/>
            <person name="Shelest E."/>
            <person name="Barton R.C."/>
            <person name="Birch E."/>
            <person name="Brakhage A.A."/>
            <person name="Chen Z."/>
            <person name="Gurr S.J."/>
            <person name="Heiman D."/>
            <person name="Heitman J."/>
            <person name="Kosti I."/>
            <person name="Rossi A."/>
            <person name="Saif S."/>
            <person name="Samalova M."/>
            <person name="Saunders C.W."/>
            <person name="Shea T."/>
            <person name="Summerbell R.C."/>
            <person name="Xu J."/>
            <person name="Young S."/>
            <person name="Zeng Q."/>
            <person name="Birren B.W."/>
            <person name="Cuomo C.A."/>
            <person name="White T.C."/>
        </authorList>
    </citation>
    <scope>NUCLEOTIDE SEQUENCE [LARGE SCALE GENOMIC DNA]</scope>
    <source>
        <strain evidence="3">ATCC MYA-4604 / CBS 118893</strain>
    </source>
</reference>
<dbReference type="OrthoDB" id="4166960at2759"/>
<dbReference type="VEuPathDB" id="FungiDB:MGYG_01623"/>
<dbReference type="GeneID" id="10032881"/>
<accession>E5R235</accession>
<evidence type="ECO:0000313" key="3">
    <source>
        <dbReference type="Proteomes" id="UP000002669"/>
    </source>
</evidence>
<name>E5R235_ARTGP</name>